<organism evidence="1 2">
    <name type="scientific">Acropora cervicornis</name>
    <name type="common">Staghorn coral</name>
    <dbReference type="NCBI Taxonomy" id="6130"/>
    <lineage>
        <taxon>Eukaryota</taxon>
        <taxon>Metazoa</taxon>
        <taxon>Cnidaria</taxon>
        <taxon>Anthozoa</taxon>
        <taxon>Hexacorallia</taxon>
        <taxon>Scleractinia</taxon>
        <taxon>Astrocoeniina</taxon>
        <taxon>Acroporidae</taxon>
        <taxon>Acropora</taxon>
    </lineage>
</organism>
<proteinExistence type="predicted"/>
<dbReference type="AlphaFoldDB" id="A0AAD9R2C6"/>
<dbReference type="EMBL" id="JARQWQ010000006">
    <property type="protein sequence ID" value="KAK2571461.1"/>
    <property type="molecule type" value="Genomic_DNA"/>
</dbReference>
<dbReference type="Proteomes" id="UP001249851">
    <property type="component" value="Unassembled WGS sequence"/>
</dbReference>
<protein>
    <submittedName>
        <fullName evidence="1">Uncharacterized protein</fullName>
    </submittedName>
</protein>
<comment type="caution">
    <text evidence="1">The sequence shown here is derived from an EMBL/GenBank/DDBJ whole genome shotgun (WGS) entry which is preliminary data.</text>
</comment>
<name>A0AAD9R2C6_ACRCE</name>
<evidence type="ECO:0000313" key="1">
    <source>
        <dbReference type="EMBL" id="KAK2571461.1"/>
    </source>
</evidence>
<accession>A0AAD9R2C6</accession>
<evidence type="ECO:0000313" key="2">
    <source>
        <dbReference type="Proteomes" id="UP001249851"/>
    </source>
</evidence>
<keyword evidence="2" id="KW-1185">Reference proteome</keyword>
<reference evidence="1" key="2">
    <citation type="journal article" date="2023" name="Science">
        <title>Genomic signatures of disease resistance in endangered staghorn corals.</title>
        <authorList>
            <person name="Vollmer S.V."/>
            <person name="Selwyn J.D."/>
            <person name="Despard B.A."/>
            <person name="Roesel C.L."/>
        </authorList>
    </citation>
    <scope>NUCLEOTIDE SEQUENCE</scope>
    <source>
        <strain evidence="1">K2</strain>
    </source>
</reference>
<gene>
    <name evidence="1" type="ORF">P5673_004058</name>
</gene>
<sequence length="66" mass="7652">MDSRWVHVTMSFHKIFHKRGSEKVKTVDVDKLRRRRDLAMGSGSEQIYSFQIAAFKIIRGGEATKL</sequence>
<reference evidence="1" key="1">
    <citation type="journal article" date="2023" name="G3 (Bethesda)">
        <title>Whole genome assembly and annotation of the endangered Caribbean coral Acropora cervicornis.</title>
        <authorList>
            <person name="Selwyn J.D."/>
            <person name="Vollmer S.V."/>
        </authorList>
    </citation>
    <scope>NUCLEOTIDE SEQUENCE</scope>
    <source>
        <strain evidence="1">K2</strain>
    </source>
</reference>